<comment type="caution">
    <text evidence="7">The sequence shown here is derived from an EMBL/GenBank/DDBJ whole genome shotgun (WGS) entry which is preliminary data.</text>
</comment>
<feature type="domain" description="FAD/NAD(P)-binding" evidence="4">
    <location>
        <begin position="39"/>
        <end position="147"/>
    </location>
</feature>
<dbReference type="PROSITE" id="PS51318">
    <property type="entry name" value="TAT"/>
    <property type="match status" value="1"/>
</dbReference>
<feature type="domain" description="Flavocytochrome c sulphide dehydrogenase flavin-binding" evidence="5">
    <location>
        <begin position="365"/>
        <end position="434"/>
    </location>
</feature>
<dbReference type="AlphaFoldDB" id="A0A8J6P9I5"/>
<keyword evidence="2" id="KW-0732">Signal</keyword>
<dbReference type="SUPFAM" id="SSF51905">
    <property type="entry name" value="FAD/NAD(P)-binding domain"/>
    <property type="match status" value="2"/>
</dbReference>
<evidence type="ECO:0000256" key="1">
    <source>
        <dbReference type="ARBA" id="ARBA00022630"/>
    </source>
</evidence>
<dbReference type="SUPFAM" id="SSF55424">
    <property type="entry name" value="FAD/NAD-linked reductases, dimerisation (C-terminal) domain"/>
    <property type="match status" value="1"/>
</dbReference>
<evidence type="ECO:0000259" key="5">
    <source>
        <dbReference type="Pfam" id="PF09242"/>
    </source>
</evidence>
<gene>
    <name evidence="7" type="ORF">H8D24_02580</name>
</gene>
<dbReference type="InterPro" id="IPR015323">
    <property type="entry name" value="FlavoCytC_S_DH_flav-bd"/>
</dbReference>
<dbReference type="InterPro" id="IPR037092">
    <property type="entry name" value="FlavoCytC_S_DH_flav-bd_sf"/>
</dbReference>
<evidence type="ECO:0000256" key="3">
    <source>
        <dbReference type="ARBA" id="ARBA00022827"/>
    </source>
</evidence>
<dbReference type="Pfam" id="PF09242">
    <property type="entry name" value="FCSD-flav_bind"/>
    <property type="match status" value="1"/>
</dbReference>
<sequence length="440" mass="46694">MSKFNRRDFLKVSGGAVGAATIATSGLSFANTNLDSRGRVVVVGGGLGGATAAKYIKRADASIDVTIIEPNKTYYTGFTSNLTLTGMVTMDQLGHTYEGLTAMGIKVVHDSVTEIGDKAVKTAGGGSYGFDRCVVSPGVDFKFVDGHSEEVANKSVTHAYKSGHQMNLLGEQIRGMKDGGTVVIAAPRNPFRCPPGPYERTSQIASYLKTHNPKSKIIVLDPKGKFSKFGLFREAWNIHYGFDPAADGSNDGSIIEWRKMTPLEEIDAATNTAITEVDEVKGDVLNVIPDQKAGHVAHVNGLVDGDWCPVNLQTFESKKRANIHVIGDSSAAKGLPKSGYAAASEAKVTAAAIVAALNGNSAPIPAYTNTCYSVVAPNDAFSVAAVYQLAADHSKVMKVSGGLTPSGKNRNPAHREREVAYALSWYENITTDAFSDGKKL</sequence>
<organism evidence="7 8">
    <name type="scientific">Candidatus Thiopontia autotrophica</name>
    <dbReference type="NCBI Taxonomy" id="2841688"/>
    <lineage>
        <taxon>Bacteria</taxon>
        <taxon>Pseudomonadati</taxon>
        <taxon>Pseudomonadota</taxon>
        <taxon>Gammaproteobacteria</taxon>
        <taxon>Candidatus Thiopontia</taxon>
    </lineage>
</organism>
<keyword evidence="3" id="KW-0274">FAD</keyword>
<dbReference type="InterPro" id="IPR052541">
    <property type="entry name" value="SQRD"/>
</dbReference>
<name>A0A8J6P9I5_9GAMM</name>
<dbReference type="InterPro" id="IPR019546">
    <property type="entry name" value="TAT_signal_bac_arc"/>
</dbReference>
<dbReference type="PANTHER" id="PTHR43755">
    <property type="match status" value="1"/>
</dbReference>
<dbReference type="InterPro" id="IPR006311">
    <property type="entry name" value="TAT_signal"/>
</dbReference>
<feature type="domain" description="Sulfide dehydrogenase [flavocytochrome c] flavoprotein chain central" evidence="6">
    <location>
        <begin position="167"/>
        <end position="289"/>
    </location>
</feature>
<dbReference type="GO" id="GO:0050660">
    <property type="term" value="F:flavin adenine dinucleotide binding"/>
    <property type="evidence" value="ECO:0007669"/>
    <property type="project" value="InterPro"/>
</dbReference>
<dbReference type="PANTHER" id="PTHR43755:SF1">
    <property type="entry name" value="FAD-DEPENDENT PYRIDINE NUCLEOTIDE-DISULPHIDE OXIDOREDUCTASE"/>
    <property type="match status" value="1"/>
</dbReference>
<dbReference type="InterPro" id="IPR016156">
    <property type="entry name" value="FAD/NAD-linked_Rdtase_dimer_sf"/>
</dbReference>
<dbReference type="InterPro" id="IPR036188">
    <property type="entry name" value="FAD/NAD-bd_sf"/>
</dbReference>
<evidence type="ECO:0000313" key="8">
    <source>
        <dbReference type="Proteomes" id="UP000654401"/>
    </source>
</evidence>
<evidence type="ECO:0000256" key="2">
    <source>
        <dbReference type="ARBA" id="ARBA00022729"/>
    </source>
</evidence>
<dbReference type="Gene3D" id="3.90.760.10">
    <property type="entry name" value="Flavocytochrome c sulphide dehydrogenase, flavin-binding domain"/>
    <property type="match status" value="1"/>
</dbReference>
<proteinExistence type="predicted"/>
<dbReference type="Gene3D" id="3.50.50.60">
    <property type="entry name" value="FAD/NAD(P)-binding domain"/>
    <property type="match status" value="2"/>
</dbReference>
<reference evidence="7 8" key="1">
    <citation type="submission" date="2020-08" db="EMBL/GenBank/DDBJ databases">
        <title>Bridging the membrane lipid divide: bacteria of the FCB group superphylum have the potential to synthesize archaeal ether lipids.</title>
        <authorList>
            <person name="Villanueva L."/>
            <person name="Von Meijenfeldt F.A.B."/>
            <person name="Westbye A.B."/>
            <person name="Yadav S."/>
            <person name="Hopmans E.C."/>
            <person name="Dutilh B.E."/>
            <person name="Sinninghe Damste J.S."/>
        </authorList>
    </citation>
    <scope>NUCLEOTIDE SEQUENCE [LARGE SCALE GENOMIC DNA]</scope>
    <source>
        <strain evidence="7">NIOZ-UU100</strain>
    </source>
</reference>
<dbReference type="Pfam" id="PF07992">
    <property type="entry name" value="Pyr_redox_2"/>
    <property type="match status" value="1"/>
</dbReference>
<evidence type="ECO:0000259" key="4">
    <source>
        <dbReference type="Pfam" id="PF07992"/>
    </source>
</evidence>
<dbReference type="NCBIfam" id="TIGR01409">
    <property type="entry name" value="TAT_signal_seq"/>
    <property type="match status" value="1"/>
</dbReference>
<dbReference type="Pfam" id="PF21706">
    <property type="entry name" value="FCSD_central"/>
    <property type="match status" value="1"/>
</dbReference>
<dbReference type="GO" id="GO:0016491">
    <property type="term" value="F:oxidoreductase activity"/>
    <property type="evidence" value="ECO:0007669"/>
    <property type="project" value="InterPro"/>
</dbReference>
<accession>A0A8J6P9I5</accession>
<evidence type="ECO:0000313" key="7">
    <source>
        <dbReference type="EMBL" id="MBC8519277.1"/>
    </source>
</evidence>
<protein>
    <submittedName>
        <fullName evidence="7">FAD-dependent oxidoreductase</fullName>
    </submittedName>
</protein>
<dbReference type="InterPro" id="IPR049386">
    <property type="entry name" value="FCSD_central"/>
</dbReference>
<evidence type="ECO:0000259" key="6">
    <source>
        <dbReference type="Pfam" id="PF21706"/>
    </source>
</evidence>
<keyword evidence="1" id="KW-0285">Flavoprotein</keyword>
<dbReference type="EMBL" id="JACNFK010000020">
    <property type="protein sequence ID" value="MBC8519277.1"/>
    <property type="molecule type" value="Genomic_DNA"/>
</dbReference>
<dbReference type="InterPro" id="IPR023753">
    <property type="entry name" value="FAD/NAD-binding_dom"/>
</dbReference>
<dbReference type="Proteomes" id="UP000654401">
    <property type="component" value="Unassembled WGS sequence"/>
</dbReference>